<dbReference type="PANTHER" id="PTHR43232:SF2">
    <property type="entry name" value="MOLYBDENUM COFACTOR BIOSYNTHESIS PROTEIN B"/>
    <property type="match status" value="1"/>
</dbReference>
<evidence type="ECO:0000256" key="3">
    <source>
        <dbReference type="ARBA" id="ARBA00006112"/>
    </source>
</evidence>
<dbReference type="InterPro" id="IPR036425">
    <property type="entry name" value="MoaB/Mog-like_dom_sf"/>
</dbReference>
<dbReference type="Pfam" id="PF00994">
    <property type="entry name" value="MoCF_biosynth"/>
    <property type="match status" value="1"/>
</dbReference>
<sequence length="171" mass="18507">MSIEEHKKQAQTSVICKVITVSDTRNKETDKSGKLMIDLLESAGHRIGEYVIVKDEKGPIREEVLKGCLNPEIDVILTNGGTGIALRDVTIETVQSLFDKEISGFGELFRMLSYQEDIGSAAILSRAAAGVIGNKAVFSTPGSSGAVKLAMNKLILPELGHVVRELKKDLL</sequence>
<dbReference type="InterPro" id="IPR008284">
    <property type="entry name" value="MoCF_biosynth_CS"/>
</dbReference>
<dbReference type="InterPro" id="IPR001453">
    <property type="entry name" value="MoaB/Mog_dom"/>
</dbReference>
<gene>
    <name evidence="8" type="ORF">F4V44_05695</name>
</gene>
<keyword evidence="9" id="KW-1185">Reference proteome</keyword>
<proteinExistence type="inferred from homology"/>
<comment type="pathway">
    <text evidence="2 6">Cofactor biosynthesis; molybdopterin biosynthesis.</text>
</comment>
<dbReference type="InterPro" id="IPR012245">
    <property type="entry name" value="MoaB"/>
</dbReference>
<dbReference type="RefSeq" id="WP_150439032.1">
    <property type="nucleotide sequence ID" value="NZ_VYKL01000013.1"/>
</dbReference>
<evidence type="ECO:0000256" key="5">
    <source>
        <dbReference type="ARBA" id="ARBA00023150"/>
    </source>
</evidence>
<comment type="caution">
    <text evidence="8">The sequence shown here is derived from an EMBL/GenBank/DDBJ whole genome shotgun (WGS) entry which is preliminary data.</text>
</comment>
<dbReference type="Proteomes" id="UP000326671">
    <property type="component" value="Unassembled WGS sequence"/>
</dbReference>
<name>A0A5J5HZE8_9BACI</name>
<dbReference type="PANTHER" id="PTHR43232">
    <property type="entry name" value="MOLYBDENUM COFACTOR BIOSYNTHESIS PROTEIN B"/>
    <property type="match status" value="1"/>
</dbReference>
<organism evidence="8 9">
    <name type="scientific">Niallia endozanthoxylica</name>
    <dbReference type="NCBI Taxonomy" id="2036016"/>
    <lineage>
        <taxon>Bacteria</taxon>
        <taxon>Bacillati</taxon>
        <taxon>Bacillota</taxon>
        <taxon>Bacilli</taxon>
        <taxon>Bacillales</taxon>
        <taxon>Bacillaceae</taxon>
        <taxon>Niallia</taxon>
    </lineage>
</organism>
<dbReference type="GO" id="GO:0005829">
    <property type="term" value="C:cytosol"/>
    <property type="evidence" value="ECO:0007669"/>
    <property type="project" value="TreeGrafter"/>
</dbReference>
<protein>
    <recommendedName>
        <fullName evidence="4 6">Molybdenum cofactor biosynthesis protein B</fullName>
    </recommendedName>
</protein>
<comment type="similarity">
    <text evidence="3 6">Belongs to the MoaB/Mog family.</text>
</comment>
<dbReference type="FunFam" id="3.40.980.10:FF:000006">
    <property type="entry name" value="Molybdenum cofactor biosynthesis protein B"/>
    <property type="match status" value="1"/>
</dbReference>
<dbReference type="SUPFAM" id="SSF53218">
    <property type="entry name" value="Molybdenum cofactor biosynthesis proteins"/>
    <property type="match status" value="1"/>
</dbReference>
<evidence type="ECO:0000256" key="2">
    <source>
        <dbReference type="ARBA" id="ARBA00005046"/>
    </source>
</evidence>
<reference evidence="8 9" key="1">
    <citation type="submission" date="2019-09" db="EMBL/GenBank/DDBJ databases">
        <title>Whole genome sequences of isolates from the Mars Exploration Rovers.</title>
        <authorList>
            <person name="Seuylemezian A."/>
            <person name="Vaishampayan P."/>
        </authorList>
    </citation>
    <scope>NUCLEOTIDE SEQUENCE [LARGE SCALE GENOMIC DNA]</scope>
    <source>
        <strain evidence="8 9">MER_TA_151</strain>
    </source>
</reference>
<dbReference type="NCBIfam" id="TIGR00177">
    <property type="entry name" value="molyb_syn"/>
    <property type="match status" value="1"/>
</dbReference>
<dbReference type="PROSITE" id="PS01078">
    <property type="entry name" value="MOCF_BIOSYNTHESIS_1"/>
    <property type="match status" value="1"/>
</dbReference>
<dbReference type="SMART" id="SM00852">
    <property type="entry name" value="MoCF_biosynth"/>
    <property type="match status" value="1"/>
</dbReference>
<evidence type="ECO:0000256" key="1">
    <source>
        <dbReference type="ARBA" id="ARBA00003487"/>
    </source>
</evidence>
<dbReference type="OrthoDB" id="9784492at2"/>
<dbReference type="GO" id="GO:0006777">
    <property type="term" value="P:Mo-molybdopterin cofactor biosynthetic process"/>
    <property type="evidence" value="ECO:0007669"/>
    <property type="project" value="UniProtKB-UniRule"/>
</dbReference>
<accession>A0A5J5HZE8</accession>
<keyword evidence="5 6" id="KW-0501">Molybdenum cofactor biosynthesis</keyword>
<evidence type="ECO:0000313" key="9">
    <source>
        <dbReference type="Proteomes" id="UP000326671"/>
    </source>
</evidence>
<dbReference type="UniPathway" id="UPA00344"/>
<evidence type="ECO:0000256" key="4">
    <source>
        <dbReference type="ARBA" id="ARBA00015262"/>
    </source>
</evidence>
<dbReference type="Gene3D" id="3.40.980.10">
    <property type="entry name" value="MoaB/Mog-like domain"/>
    <property type="match status" value="1"/>
</dbReference>
<evidence type="ECO:0000313" key="8">
    <source>
        <dbReference type="EMBL" id="KAA9027490.1"/>
    </source>
</evidence>
<dbReference type="CDD" id="cd00886">
    <property type="entry name" value="MogA_MoaB"/>
    <property type="match status" value="1"/>
</dbReference>
<comment type="function">
    <text evidence="1 6">May be involved in the biosynthesis of molybdopterin.</text>
</comment>
<dbReference type="AlphaFoldDB" id="A0A5J5HZE8"/>
<evidence type="ECO:0000256" key="6">
    <source>
        <dbReference type="PIRNR" id="PIRNR006443"/>
    </source>
</evidence>
<dbReference type="PIRSF" id="PIRSF006443">
    <property type="entry name" value="MoaB"/>
    <property type="match status" value="1"/>
</dbReference>
<dbReference type="EMBL" id="VYKL01000013">
    <property type="protein sequence ID" value="KAA9027490.1"/>
    <property type="molecule type" value="Genomic_DNA"/>
</dbReference>
<feature type="domain" description="MoaB/Mog" evidence="7">
    <location>
        <begin position="17"/>
        <end position="162"/>
    </location>
</feature>
<evidence type="ECO:0000259" key="7">
    <source>
        <dbReference type="SMART" id="SM00852"/>
    </source>
</evidence>